<protein>
    <submittedName>
        <fullName evidence="7">Transcription factor bHLH39</fullName>
    </submittedName>
</protein>
<dbReference type="InterPro" id="IPR045843">
    <property type="entry name" value="IND-like"/>
</dbReference>
<dbReference type="InterPro" id="IPR011598">
    <property type="entry name" value="bHLH_dom"/>
</dbReference>
<evidence type="ECO:0000256" key="2">
    <source>
        <dbReference type="ARBA" id="ARBA00023015"/>
    </source>
</evidence>
<evidence type="ECO:0000256" key="3">
    <source>
        <dbReference type="ARBA" id="ARBA00023125"/>
    </source>
</evidence>
<dbReference type="GO" id="GO:0005634">
    <property type="term" value="C:nucleus"/>
    <property type="evidence" value="ECO:0007669"/>
    <property type="project" value="UniProtKB-SubCell"/>
</dbReference>
<accession>A0A9E8Z3Z9</accession>
<keyword evidence="2" id="KW-0805">Transcription regulation</keyword>
<dbReference type="GO" id="GO:0000981">
    <property type="term" value="F:DNA-binding transcription factor activity, RNA polymerase II-specific"/>
    <property type="evidence" value="ECO:0007669"/>
    <property type="project" value="TreeGrafter"/>
</dbReference>
<organism evidence="7">
    <name type="scientific">Nothapodytes nimmoniana</name>
    <name type="common">Nothapodytes foetida</name>
    <dbReference type="NCBI Taxonomy" id="159386"/>
    <lineage>
        <taxon>Eukaryota</taxon>
        <taxon>Viridiplantae</taxon>
        <taxon>Streptophyta</taxon>
        <taxon>Embryophyta</taxon>
        <taxon>Tracheophyta</taxon>
        <taxon>Spermatophyta</taxon>
        <taxon>Magnoliopsida</taxon>
        <taxon>eudicotyledons</taxon>
        <taxon>Gunneridae</taxon>
        <taxon>Pentapetalae</taxon>
        <taxon>asterids</taxon>
        <taxon>lamiids</taxon>
        <taxon>Icacinales</taxon>
        <taxon>Icacinaceae</taxon>
        <taxon>Nothapodytes</taxon>
    </lineage>
</organism>
<evidence type="ECO:0000259" key="6">
    <source>
        <dbReference type="PROSITE" id="PS50888"/>
    </source>
</evidence>
<dbReference type="PANTHER" id="PTHR16223:SF345">
    <property type="entry name" value="TRANSCRIPTION FACTOR BHLH130-LIKE"/>
    <property type="match status" value="1"/>
</dbReference>
<sequence>MISRDMGGGVFFPSNFKQSSMEGELMKIEELMSSDLHTYRHQHQLQQQQNDGLLRYRSAPSTFFANLIDGNSVEDFLNHPSPPSNQPETMFPGLMSCDGSGNSDSQNLNAINQKKSQFLVPAKKEVDESLPQQNGFSSSASLMMNCGALVSSAATVGSYSTVMESYLNQSMSSNGNLIRQSSSPPKFFPGKLNNQMSFSCGPSSYLRLMPQLAEEGNERTRTASGFSNDSWDDHSSSFTSFKRNRDGDLKVLSGNGFVSQNGNSRSYTPGLTHHLNLTKTSAEMAVIDKYLQFQQDSVPCKIRAKRGCATHPRSIAERMRRIRISERMRKLQDLFPNIDKQANTADMLDMSIEYIKNLQKQVQV</sequence>
<keyword evidence="4" id="KW-0804">Transcription</keyword>
<dbReference type="PANTHER" id="PTHR16223">
    <property type="entry name" value="TRANSCRIPTION FACTOR BHLH83-RELATED"/>
    <property type="match status" value="1"/>
</dbReference>
<evidence type="ECO:0000256" key="4">
    <source>
        <dbReference type="ARBA" id="ARBA00023163"/>
    </source>
</evidence>
<feature type="domain" description="BHLH" evidence="6">
    <location>
        <begin position="308"/>
        <end position="358"/>
    </location>
</feature>
<comment type="subcellular location">
    <subcellularLocation>
        <location evidence="1">Nucleus</location>
    </subcellularLocation>
</comment>
<dbReference type="AlphaFoldDB" id="A0A9E8Z3Z9"/>
<name>A0A9E8Z3Z9_NOTNI</name>
<reference evidence="7" key="1">
    <citation type="submission" date="2022-08" db="EMBL/GenBank/DDBJ databases">
        <title>Phylogenomics of transcriptionally active AP2/ERF and bHLH transcription factors and their promoter regions regulating camptothecin biosynthesis in Nothapodytes nimmoniana.</title>
        <authorList>
            <person name="Godbole R.C."/>
            <person name="Pable A.A."/>
            <person name="Singh S."/>
            <person name="Barvkar V.T."/>
        </authorList>
    </citation>
    <scope>NUCLEOTIDE SEQUENCE</scope>
</reference>
<dbReference type="SUPFAM" id="SSF47459">
    <property type="entry name" value="HLH, helix-loop-helix DNA-binding domain"/>
    <property type="match status" value="1"/>
</dbReference>
<evidence type="ECO:0000313" key="7">
    <source>
        <dbReference type="EMBL" id="WAK86085.1"/>
    </source>
</evidence>
<dbReference type="EMBL" id="OP311557">
    <property type="protein sequence ID" value="WAK86085.1"/>
    <property type="molecule type" value="mRNA"/>
</dbReference>
<dbReference type="SMART" id="SM00353">
    <property type="entry name" value="HLH"/>
    <property type="match status" value="1"/>
</dbReference>
<evidence type="ECO:0000256" key="1">
    <source>
        <dbReference type="ARBA" id="ARBA00004123"/>
    </source>
</evidence>
<dbReference type="GO" id="GO:0046983">
    <property type="term" value="F:protein dimerization activity"/>
    <property type="evidence" value="ECO:0007669"/>
    <property type="project" value="InterPro"/>
</dbReference>
<proteinExistence type="evidence at transcript level"/>
<evidence type="ECO:0000256" key="5">
    <source>
        <dbReference type="ARBA" id="ARBA00023242"/>
    </source>
</evidence>
<dbReference type="GO" id="GO:0000978">
    <property type="term" value="F:RNA polymerase II cis-regulatory region sequence-specific DNA binding"/>
    <property type="evidence" value="ECO:0007669"/>
    <property type="project" value="TreeGrafter"/>
</dbReference>
<keyword evidence="5" id="KW-0539">Nucleus</keyword>
<dbReference type="Pfam" id="PF00010">
    <property type="entry name" value="HLH"/>
    <property type="match status" value="1"/>
</dbReference>
<dbReference type="InterPro" id="IPR036638">
    <property type="entry name" value="HLH_DNA-bd_sf"/>
</dbReference>
<dbReference type="PROSITE" id="PS50888">
    <property type="entry name" value="BHLH"/>
    <property type="match status" value="1"/>
</dbReference>
<dbReference type="Gene3D" id="4.10.280.10">
    <property type="entry name" value="Helix-loop-helix DNA-binding domain"/>
    <property type="match status" value="1"/>
</dbReference>
<keyword evidence="3" id="KW-0238">DNA-binding</keyword>